<comment type="caution">
    <text evidence="1">The sequence shown here is derived from an EMBL/GenBank/DDBJ whole genome shotgun (WGS) entry which is preliminary data.</text>
</comment>
<reference evidence="1 2" key="1">
    <citation type="submission" date="2016-01" db="EMBL/GenBank/DDBJ databases">
        <title>Genome Sequences of Twelve Sporeforming Bacillus Species Isolated from Foods.</title>
        <authorList>
            <person name="Berendsen E.M."/>
            <person name="Wells-Bennik M.H."/>
            <person name="Krawcyk A.O."/>
            <person name="De Jong A."/>
            <person name="Holsappel S."/>
            <person name="Eijlander R.T."/>
            <person name="Kuipers O.P."/>
        </authorList>
    </citation>
    <scope>NUCLEOTIDE SEQUENCE [LARGE SCALE GENOMIC DNA]</scope>
    <source>
        <strain evidence="1 2">B4098</strain>
    </source>
</reference>
<evidence type="ECO:0000313" key="2">
    <source>
        <dbReference type="Proteomes" id="UP000075288"/>
    </source>
</evidence>
<dbReference type="PATRIC" id="fig|1398.26.peg.1637"/>
<accession>A0A150K866</accession>
<protein>
    <submittedName>
        <fullName evidence="1">Uncharacterized protein</fullName>
    </submittedName>
</protein>
<proteinExistence type="predicted"/>
<gene>
    <name evidence="1" type="ORF">B4098_0824</name>
</gene>
<dbReference type="AlphaFoldDB" id="A0A150K866"/>
<organism evidence="1 2">
    <name type="scientific">Heyndrickxia coagulans</name>
    <name type="common">Weizmannia coagulans</name>
    <dbReference type="NCBI Taxonomy" id="1398"/>
    <lineage>
        <taxon>Bacteria</taxon>
        <taxon>Bacillati</taxon>
        <taxon>Bacillota</taxon>
        <taxon>Bacilli</taxon>
        <taxon>Bacillales</taxon>
        <taxon>Bacillaceae</taxon>
        <taxon>Heyndrickxia</taxon>
    </lineage>
</organism>
<evidence type="ECO:0000313" key="1">
    <source>
        <dbReference type="EMBL" id="KYC65114.1"/>
    </source>
</evidence>
<name>A0A150K866_HEYCO</name>
<dbReference type="EMBL" id="LQYG01000020">
    <property type="protein sequence ID" value="KYC65114.1"/>
    <property type="molecule type" value="Genomic_DNA"/>
</dbReference>
<sequence>MNHTFYKTYEYIIPVQLICAYVPQLKGIDPSTPKDKDFHRKLGSKKLDR</sequence>
<dbReference type="Proteomes" id="UP000075288">
    <property type="component" value="Unassembled WGS sequence"/>
</dbReference>